<dbReference type="Ensembl" id="ENSLCAT00010020281.1">
    <property type="protein sequence ID" value="ENSLCAP00010019856.1"/>
    <property type="gene ID" value="ENSLCAG00010009366.1"/>
</dbReference>
<proteinExistence type="predicted"/>
<protein>
    <submittedName>
        <fullName evidence="1">Uncharacterized protein</fullName>
    </submittedName>
</protein>
<reference evidence="2" key="1">
    <citation type="submission" date="2015-09" db="EMBL/GenBank/DDBJ databases">
        <authorList>
            <person name="Sai Rama Sridatta P."/>
        </authorList>
    </citation>
    <scope>NUCLEOTIDE SEQUENCE [LARGE SCALE GENOMIC DNA]</scope>
</reference>
<dbReference type="GeneTree" id="ENSGT01000000221329"/>
<dbReference type="InParanoid" id="A0A4W6D578"/>
<sequence>MCNTARFRYDGVIDSPLWCSEVITSPVMIHVFSNCSDIIHVGYTHLRSLAYTHTRTLLHAHKRGNTHSQAQLCSVVCLVYYRTCLLLSRPVSSL</sequence>
<dbReference type="AlphaFoldDB" id="A0A4W6D578"/>
<organism evidence="1 2">
    <name type="scientific">Lates calcarifer</name>
    <name type="common">Barramundi</name>
    <name type="synonym">Holocentrus calcarifer</name>
    <dbReference type="NCBI Taxonomy" id="8187"/>
    <lineage>
        <taxon>Eukaryota</taxon>
        <taxon>Metazoa</taxon>
        <taxon>Chordata</taxon>
        <taxon>Craniata</taxon>
        <taxon>Vertebrata</taxon>
        <taxon>Euteleostomi</taxon>
        <taxon>Actinopterygii</taxon>
        <taxon>Neopterygii</taxon>
        <taxon>Teleostei</taxon>
        <taxon>Neoteleostei</taxon>
        <taxon>Acanthomorphata</taxon>
        <taxon>Carangaria</taxon>
        <taxon>Carangaria incertae sedis</taxon>
        <taxon>Centropomidae</taxon>
        <taxon>Lates</taxon>
    </lineage>
</organism>
<evidence type="ECO:0000313" key="2">
    <source>
        <dbReference type="Proteomes" id="UP000314980"/>
    </source>
</evidence>
<evidence type="ECO:0000313" key="1">
    <source>
        <dbReference type="Ensembl" id="ENSLCAP00010019856.1"/>
    </source>
</evidence>
<name>A0A4W6D578_LATCA</name>
<reference evidence="1" key="2">
    <citation type="submission" date="2025-08" db="UniProtKB">
        <authorList>
            <consortium name="Ensembl"/>
        </authorList>
    </citation>
    <scope>IDENTIFICATION</scope>
</reference>
<dbReference type="Proteomes" id="UP000314980">
    <property type="component" value="Unassembled WGS sequence"/>
</dbReference>
<accession>A0A4W6D578</accession>
<keyword evidence="2" id="KW-1185">Reference proteome</keyword>
<reference evidence="1" key="3">
    <citation type="submission" date="2025-09" db="UniProtKB">
        <authorList>
            <consortium name="Ensembl"/>
        </authorList>
    </citation>
    <scope>IDENTIFICATION</scope>
</reference>